<keyword evidence="6" id="KW-1185">Reference proteome</keyword>
<evidence type="ECO:0000313" key="5">
    <source>
        <dbReference type="EMBL" id="GBP86716.1"/>
    </source>
</evidence>
<dbReference type="Proteomes" id="UP000299102">
    <property type="component" value="Unassembled WGS sequence"/>
</dbReference>
<dbReference type="EMBL" id="BGZK01001811">
    <property type="protein sequence ID" value="GBP86716.1"/>
    <property type="molecule type" value="Genomic_DNA"/>
</dbReference>
<protein>
    <submittedName>
        <fullName evidence="5">Uncharacterized protein</fullName>
    </submittedName>
</protein>
<keyword evidence="4" id="KW-0527">Neuropeptide</keyword>
<proteinExistence type="predicted"/>
<evidence type="ECO:0000256" key="4">
    <source>
        <dbReference type="ARBA" id="ARBA00023320"/>
    </source>
</evidence>
<evidence type="ECO:0000313" key="6">
    <source>
        <dbReference type="Proteomes" id="UP000299102"/>
    </source>
</evidence>
<accession>A0A4C1ZDS3</accession>
<gene>
    <name evidence="5" type="ORF">EVAR_62145_1</name>
</gene>
<dbReference type="InterPro" id="IPR013231">
    <property type="entry name" value="Periviscerokinin"/>
</dbReference>
<reference evidence="5 6" key="1">
    <citation type="journal article" date="2019" name="Commun. Biol.">
        <title>The bagworm genome reveals a unique fibroin gene that provides high tensile strength.</title>
        <authorList>
            <person name="Kono N."/>
            <person name="Nakamura H."/>
            <person name="Ohtoshi R."/>
            <person name="Tomita M."/>
            <person name="Numata K."/>
            <person name="Arakawa K."/>
        </authorList>
    </citation>
    <scope>NUCLEOTIDE SEQUENCE [LARGE SCALE GENOMIC DNA]</scope>
</reference>
<dbReference type="AlphaFoldDB" id="A0A4C1ZDS3"/>
<keyword evidence="2" id="KW-0964">Secreted</keyword>
<keyword evidence="3" id="KW-0027">Amidation</keyword>
<comment type="caution">
    <text evidence="5">The sequence shown here is derived from an EMBL/GenBank/DDBJ whole genome shotgun (WGS) entry which is preliminary data.</text>
</comment>
<dbReference type="GO" id="GO:0005576">
    <property type="term" value="C:extracellular region"/>
    <property type="evidence" value="ECO:0007669"/>
    <property type="project" value="UniProtKB-SubCell"/>
</dbReference>
<organism evidence="5 6">
    <name type="scientific">Eumeta variegata</name>
    <name type="common">Bagworm moth</name>
    <name type="synonym">Eumeta japonica</name>
    <dbReference type="NCBI Taxonomy" id="151549"/>
    <lineage>
        <taxon>Eukaryota</taxon>
        <taxon>Metazoa</taxon>
        <taxon>Ecdysozoa</taxon>
        <taxon>Arthropoda</taxon>
        <taxon>Hexapoda</taxon>
        <taxon>Insecta</taxon>
        <taxon>Pterygota</taxon>
        <taxon>Neoptera</taxon>
        <taxon>Endopterygota</taxon>
        <taxon>Lepidoptera</taxon>
        <taxon>Glossata</taxon>
        <taxon>Ditrysia</taxon>
        <taxon>Tineoidea</taxon>
        <taxon>Psychidae</taxon>
        <taxon>Oiketicinae</taxon>
        <taxon>Eumeta</taxon>
    </lineage>
</organism>
<evidence type="ECO:0000256" key="3">
    <source>
        <dbReference type="ARBA" id="ARBA00022815"/>
    </source>
</evidence>
<comment type="subcellular location">
    <subcellularLocation>
        <location evidence="1">Secreted</location>
    </subcellularLocation>
</comment>
<evidence type="ECO:0000256" key="1">
    <source>
        <dbReference type="ARBA" id="ARBA00004613"/>
    </source>
</evidence>
<dbReference type="Pfam" id="PF08259">
    <property type="entry name" value="Periviscerokin"/>
    <property type="match status" value="1"/>
</dbReference>
<evidence type="ECO:0000256" key="2">
    <source>
        <dbReference type="ARBA" id="ARBA00022525"/>
    </source>
</evidence>
<name>A0A4C1ZDS3_EUMVA</name>
<sequence>MEALTQPCWQIGRGWHENAARALRPVRRSRFTGHSQNTCSLHRSVTGIGSTSGLIPFPSELKRRSRTKNFSSSRNHDVLWARLLALTGPDEKFPSHRSYCESAQGARYSGDIYDSTSELFQK</sequence>
<dbReference type="GO" id="GO:0007218">
    <property type="term" value="P:neuropeptide signaling pathway"/>
    <property type="evidence" value="ECO:0007669"/>
    <property type="project" value="UniProtKB-KW"/>
</dbReference>